<comment type="similarity">
    <text evidence="1">Belongs to the TCP11 family.</text>
</comment>
<keyword evidence="2" id="KW-0175">Coiled coil</keyword>
<dbReference type="GO" id="GO:0007165">
    <property type="term" value="P:signal transduction"/>
    <property type="evidence" value="ECO:0007669"/>
    <property type="project" value="TreeGrafter"/>
</dbReference>
<feature type="coiled-coil region" evidence="2">
    <location>
        <begin position="346"/>
        <end position="416"/>
    </location>
</feature>
<evidence type="ECO:0000256" key="2">
    <source>
        <dbReference type="SAM" id="Coils"/>
    </source>
</evidence>
<sequence length="1441" mass="161983">MMISMAVGVDSPETSRVSGVAMEFPATDDTASPPRIPRRLRRRLLETKTSPSTVEEIEAKLRDADLRRQKFYENLSSKARPKPRSPSQSSSHEEDLGQRLEAKLQAAEQKRLSILAKAQMRLAKLDELRQAAKTGVEMRFKKERAELVDSPETSRVSGVAMEFPATDDTASPPRIPRRLRRRLLETKTSPSTVEEIEAKLRDADLRRQKFYENLSSKARPKPRSPSQSSSHEEDLGQRLEAKLQAAEQKRLSILAKAQMRLAKLDELRQAAKTGVEMRFKKERAELGTKVESRVRQAEANRMLILKAYRQRRATLKERTSQSLLRRMARENKYKERVRAAISQKRAAAEKKRLGLLEEEKKRARARMLQVRKIAKSVSYQREIERRKMQDKLEDKLQRAKRQRAEYLSQRRRLHNSVHVDWNMHKQADLLSRKLARCWRHFVKLNKTTLDLAKAYDALNINERCMELMPFEQLARRIESPATLQTVKALLDRLESRYKLSKPVVATSNPSSWDDIDHLLKRVVSPNRRRTPRKSPTQSKDAKRPVSVREVAKSPVKLSRYQVRVVLCAYMILGHPDAVFSGQGEREIALAKSAEKFVREFELLMKIILNGPIQNSDEVSGPEQSRRLTFKSQLAAFDAAWCSYLNSFVAWKVKDAQSLEEDLVKAACHLELSMIQKCKMTPDGDSDGDLTHDMKAIQKQVTDDQKLLREKVRHLSGDAGIERMECALSDTRTKYFQAKKNGNHHPVGSPPIMHIPSPNPPISPAFTSISNSDKRGSTIEGIQKPSPVVRSLFQDDYRSQLKEVSSSASSSSMNQLHESDEKLAMENELMVNEVLHELTFADSLNVTPEDQSSMKAKIKETMEKAFWDGITESMKQDEPNYDRVVELMREVRDGFCEMAPQNWKEEIFGAIDLDILSQVLNLGKLDMDYLGKILDFALITLQKLSAPAKEDELKVAHLKLLKELAEICQAGNGSNQSYIVALIKGLRFVLEQIQALKQEISKARIKIMQPLLKGPAGLEYLKNAFAKHHGPPSDASTALPLTTRWLSSVWDSKDQEWHEHTNALLELTRRNESSSQRLLLSTTLRTGGSIVKTSGSQLTSVPSTSKNATNATGSDNKLECKGEKVDLLVRLGLLKLVTGVSGLTQEALPETLKLNLSRLRAVQAQLQKIIVISTSILVLRQTLLSEQIVRNPADLENIILSCVKQLSELLDSVEDAGIKEITELLGTFTQGDDKTGDTLKLESRKNVMARLLMKSLQAGDPIFVRVSRAVYLAVRGVVLGGNGPGGRALAEMALRQVGAASLLDMVMGSSEVVLVAATVSCGVHGPWGSRPHDLELLGGIRLHDLELPRWGSSRSLFVLLTSPGGNRKSLFRGVFPPHKGLSVQLEKEPTNGRLIYMELNIQPAFGIAFLRNKNGPAVKEFPKPVPHPLRICGWSALRVTES</sequence>
<dbReference type="Pfam" id="PF05794">
    <property type="entry name" value="Tcp11"/>
    <property type="match status" value="1"/>
</dbReference>
<feature type="region of interest" description="Disordered" evidence="3">
    <location>
        <begin position="1092"/>
        <end position="1114"/>
    </location>
</feature>
<feature type="compositionally biased region" description="Basic and acidic residues" evidence="3">
    <location>
        <begin position="57"/>
        <end position="71"/>
    </location>
</feature>
<dbReference type="PANTHER" id="PTHR12832:SF34">
    <property type="entry name" value="T-COMPLEX PROTEIN 11"/>
    <property type="match status" value="1"/>
</dbReference>
<gene>
    <name evidence="4" type="ORF">TEA_018899</name>
</gene>
<dbReference type="Proteomes" id="UP000306102">
    <property type="component" value="Unassembled WGS sequence"/>
</dbReference>
<evidence type="ECO:0000256" key="3">
    <source>
        <dbReference type="SAM" id="MobiDB-lite"/>
    </source>
</evidence>
<evidence type="ECO:0000313" key="4">
    <source>
        <dbReference type="EMBL" id="THG14345.1"/>
    </source>
</evidence>
<proteinExistence type="inferred from homology"/>
<dbReference type="EMBL" id="SDRB02005397">
    <property type="protein sequence ID" value="THG14345.1"/>
    <property type="molecule type" value="Genomic_DNA"/>
</dbReference>
<dbReference type="STRING" id="542762.A0A4S4EF03"/>
<dbReference type="PANTHER" id="PTHR12832">
    <property type="entry name" value="TESTIS-SPECIFIC PROTEIN PBS13 T-COMPLEX 11"/>
    <property type="match status" value="1"/>
</dbReference>
<protein>
    <recommendedName>
        <fullName evidence="6">T-complex protein 11</fullName>
    </recommendedName>
</protein>
<accession>A0A4S4EF03</accession>
<evidence type="ECO:0008006" key="6">
    <source>
        <dbReference type="Google" id="ProtNLM"/>
    </source>
</evidence>
<evidence type="ECO:0000313" key="5">
    <source>
        <dbReference type="Proteomes" id="UP000306102"/>
    </source>
</evidence>
<feature type="region of interest" description="Disordered" evidence="3">
    <location>
        <begin position="146"/>
        <end position="199"/>
    </location>
</feature>
<evidence type="ECO:0000256" key="1">
    <source>
        <dbReference type="ARBA" id="ARBA00010954"/>
    </source>
</evidence>
<name>A0A4S4EF03_CAMSN</name>
<feature type="region of interest" description="Disordered" evidence="3">
    <location>
        <begin position="211"/>
        <end position="237"/>
    </location>
</feature>
<comment type="caution">
    <text evidence="4">The sequence shown here is derived from an EMBL/GenBank/DDBJ whole genome shotgun (WGS) entry which is preliminary data.</text>
</comment>
<dbReference type="InterPro" id="IPR008862">
    <property type="entry name" value="Tcp11"/>
</dbReference>
<feature type="region of interest" description="Disordered" evidence="3">
    <location>
        <begin position="23"/>
        <end position="98"/>
    </location>
</feature>
<organism evidence="4 5">
    <name type="scientific">Camellia sinensis var. sinensis</name>
    <name type="common">China tea</name>
    <dbReference type="NCBI Taxonomy" id="542762"/>
    <lineage>
        <taxon>Eukaryota</taxon>
        <taxon>Viridiplantae</taxon>
        <taxon>Streptophyta</taxon>
        <taxon>Embryophyta</taxon>
        <taxon>Tracheophyta</taxon>
        <taxon>Spermatophyta</taxon>
        <taxon>Magnoliopsida</taxon>
        <taxon>eudicotyledons</taxon>
        <taxon>Gunneridae</taxon>
        <taxon>Pentapetalae</taxon>
        <taxon>asterids</taxon>
        <taxon>Ericales</taxon>
        <taxon>Theaceae</taxon>
        <taxon>Camellia</taxon>
    </lineage>
</organism>
<keyword evidence="5" id="KW-1185">Reference proteome</keyword>
<reference evidence="4 5" key="1">
    <citation type="journal article" date="2018" name="Proc. Natl. Acad. Sci. U.S.A.">
        <title>Draft genome sequence of Camellia sinensis var. sinensis provides insights into the evolution of the tea genome and tea quality.</title>
        <authorList>
            <person name="Wei C."/>
            <person name="Yang H."/>
            <person name="Wang S."/>
            <person name="Zhao J."/>
            <person name="Liu C."/>
            <person name="Gao L."/>
            <person name="Xia E."/>
            <person name="Lu Y."/>
            <person name="Tai Y."/>
            <person name="She G."/>
            <person name="Sun J."/>
            <person name="Cao H."/>
            <person name="Tong W."/>
            <person name="Gao Q."/>
            <person name="Li Y."/>
            <person name="Deng W."/>
            <person name="Jiang X."/>
            <person name="Wang W."/>
            <person name="Chen Q."/>
            <person name="Zhang S."/>
            <person name="Li H."/>
            <person name="Wu J."/>
            <person name="Wang P."/>
            <person name="Li P."/>
            <person name="Shi C."/>
            <person name="Zheng F."/>
            <person name="Jian J."/>
            <person name="Huang B."/>
            <person name="Shan D."/>
            <person name="Shi M."/>
            <person name="Fang C."/>
            <person name="Yue Y."/>
            <person name="Li F."/>
            <person name="Li D."/>
            <person name="Wei S."/>
            <person name="Han B."/>
            <person name="Jiang C."/>
            <person name="Yin Y."/>
            <person name="Xia T."/>
            <person name="Zhang Z."/>
            <person name="Bennetzen J.L."/>
            <person name="Zhao S."/>
            <person name="Wan X."/>
        </authorList>
    </citation>
    <scope>NUCLEOTIDE SEQUENCE [LARGE SCALE GENOMIC DNA]</scope>
    <source>
        <strain evidence="5">cv. Shuchazao</strain>
        <tissue evidence="4">Leaf</tissue>
    </source>
</reference>
<feature type="region of interest" description="Disordered" evidence="3">
    <location>
        <begin position="523"/>
        <end position="545"/>
    </location>
</feature>